<dbReference type="GO" id="GO:0008180">
    <property type="term" value="C:COP9 signalosome"/>
    <property type="evidence" value="ECO:0007669"/>
    <property type="project" value="UniProtKB-KW"/>
</dbReference>
<feature type="region of interest" description="Disordered" evidence="3">
    <location>
        <begin position="256"/>
        <end position="293"/>
    </location>
</feature>
<dbReference type="AlphaFoldDB" id="A0AAW0A9Y0"/>
<keyword evidence="2" id="KW-0736">Signalosome</keyword>
<dbReference type="InterPro" id="IPR045237">
    <property type="entry name" value="COPS7/eIF3m"/>
</dbReference>
<keyword evidence="6" id="KW-1185">Reference proteome</keyword>
<reference evidence="5 6" key="1">
    <citation type="journal article" date="2024" name="J Genomics">
        <title>Draft genome sequencing and assembly of Favolaschia claudopus CIRM-BRFM 2984 isolated from oak limbs.</title>
        <authorList>
            <person name="Navarro D."/>
            <person name="Drula E."/>
            <person name="Chaduli D."/>
            <person name="Cazenave R."/>
            <person name="Ahrendt S."/>
            <person name="Wang J."/>
            <person name="Lipzen A."/>
            <person name="Daum C."/>
            <person name="Barry K."/>
            <person name="Grigoriev I.V."/>
            <person name="Favel A."/>
            <person name="Rosso M.N."/>
            <person name="Martin F."/>
        </authorList>
    </citation>
    <scope>NUCLEOTIDE SEQUENCE [LARGE SCALE GENOMIC DNA]</scope>
    <source>
        <strain evidence="5 6">CIRM-BRFM 2984</strain>
    </source>
</reference>
<evidence type="ECO:0000313" key="6">
    <source>
        <dbReference type="Proteomes" id="UP001362999"/>
    </source>
</evidence>
<dbReference type="Proteomes" id="UP001362999">
    <property type="component" value="Unassembled WGS sequence"/>
</dbReference>
<gene>
    <name evidence="5" type="ORF">R3P38DRAFT_3039502</name>
</gene>
<comment type="similarity">
    <text evidence="1">Belongs to the CSN7/EIF3M family. CSN7 subfamily.</text>
</comment>
<protein>
    <submittedName>
        <fullName evidence="5">PCI domain-containing protein</fullName>
    </submittedName>
</protein>
<dbReference type="InterPro" id="IPR000717">
    <property type="entry name" value="PCI_dom"/>
</dbReference>
<dbReference type="PANTHER" id="PTHR15350:SF5">
    <property type="entry name" value="COP9 SIGNALOSOME COMPLEX SUBUNIT 7"/>
    <property type="match status" value="1"/>
</dbReference>
<evidence type="ECO:0000259" key="4">
    <source>
        <dbReference type="PROSITE" id="PS50250"/>
    </source>
</evidence>
<dbReference type="PROSITE" id="PS50250">
    <property type="entry name" value="PCI"/>
    <property type="match status" value="1"/>
</dbReference>
<accession>A0AAW0A9Y0</accession>
<evidence type="ECO:0000256" key="2">
    <source>
        <dbReference type="ARBA" id="ARBA00022790"/>
    </source>
</evidence>
<organism evidence="5 6">
    <name type="scientific">Favolaschia claudopus</name>
    <dbReference type="NCBI Taxonomy" id="2862362"/>
    <lineage>
        <taxon>Eukaryota</taxon>
        <taxon>Fungi</taxon>
        <taxon>Dikarya</taxon>
        <taxon>Basidiomycota</taxon>
        <taxon>Agaricomycotina</taxon>
        <taxon>Agaricomycetes</taxon>
        <taxon>Agaricomycetidae</taxon>
        <taxon>Agaricales</taxon>
        <taxon>Marasmiineae</taxon>
        <taxon>Mycenaceae</taxon>
        <taxon>Favolaschia</taxon>
    </lineage>
</organism>
<evidence type="ECO:0000256" key="3">
    <source>
        <dbReference type="SAM" id="MobiDB-lite"/>
    </source>
</evidence>
<evidence type="ECO:0000313" key="5">
    <source>
        <dbReference type="EMBL" id="KAK7005767.1"/>
    </source>
</evidence>
<comment type="caution">
    <text evidence="5">The sequence shown here is derived from an EMBL/GenBank/DDBJ whole genome shotgun (WGS) entry which is preliminary data.</text>
</comment>
<proteinExistence type="inferred from homology"/>
<name>A0AAW0A9Y0_9AGAR</name>
<dbReference type="EMBL" id="JAWWNJ010000077">
    <property type="protein sequence ID" value="KAK7005767.1"/>
    <property type="molecule type" value="Genomic_DNA"/>
</dbReference>
<dbReference type="PANTHER" id="PTHR15350">
    <property type="entry name" value="COP9 SIGNALOSOME COMPLEX SUBUNIT 7/DENDRITIC CELL PROTEIN GA17"/>
    <property type="match status" value="1"/>
</dbReference>
<dbReference type="SMART" id="SM00088">
    <property type="entry name" value="PINT"/>
    <property type="match status" value="1"/>
</dbReference>
<dbReference type="Pfam" id="PF22061">
    <property type="entry name" value="CSN7_HB_subdom"/>
    <property type="match status" value="1"/>
</dbReference>
<sequence length="293" mass="31869">MDLGSNFAAKLEPFLLMAKSIKGAAAAKLISDATSAPGVFVFSELLELPNVQELSKNETHAKSYALLELFAYRTYEDYMQNKDAYPPLNAAQTTKLKHLSIVSFASQRRILPYADLLRALDMPTVRELEDLIIDAIYLDVLRGRLDQKQAQLEVEYTMGRDLAPGAVDAVLAALQNWASTTASVLSTLDAKLAAVAARSAEHKDFMVTHDTALQTALAAAAKDKSSMRGTRGLGMGGMGYGGNVMHGGDPMDVDEPGGMERMSMMRGDQENIKGKGRKPAPDSGKPQRKRNRF</sequence>
<evidence type="ECO:0000256" key="1">
    <source>
        <dbReference type="ARBA" id="ARBA00008482"/>
    </source>
</evidence>
<feature type="domain" description="PCI" evidence="4">
    <location>
        <begin position="1"/>
        <end position="159"/>
    </location>
</feature>
<dbReference type="Pfam" id="PF01399">
    <property type="entry name" value="PCI"/>
    <property type="match status" value="1"/>
</dbReference>